<proteinExistence type="predicted"/>
<accession>A0A6C0HJ90</accession>
<protein>
    <submittedName>
        <fullName evidence="1">Uncharacterized protein</fullName>
    </submittedName>
</protein>
<name>A0A6C0HJ90_9ZZZZ</name>
<sequence length="57" mass="6692">MEKDNCACGWKSSFCTSHIQFGKYICVYIRSQYDLKVVNNELIYVLKSNVQNNRILI</sequence>
<reference evidence="1" key="1">
    <citation type="journal article" date="2020" name="Nature">
        <title>Giant virus diversity and host interactions through global metagenomics.</title>
        <authorList>
            <person name="Schulz F."/>
            <person name="Roux S."/>
            <person name="Paez-Espino D."/>
            <person name="Jungbluth S."/>
            <person name="Walsh D.A."/>
            <person name="Denef V.J."/>
            <person name="McMahon K.D."/>
            <person name="Konstantinidis K.T."/>
            <person name="Eloe-Fadrosh E.A."/>
            <person name="Kyrpides N.C."/>
            <person name="Woyke T."/>
        </authorList>
    </citation>
    <scope>NUCLEOTIDE SEQUENCE</scope>
    <source>
        <strain evidence="1">GVMAG-M-3300023184-120</strain>
    </source>
</reference>
<dbReference type="AlphaFoldDB" id="A0A6C0HJ90"/>
<dbReference type="EMBL" id="MN739970">
    <property type="protein sequence ID" value="QHT80504.1"/>
    <property type="molecule type" value="Genomic_DNA"/>
</dbReference>
<evidence type="ECO:0000313" key="1">
    <source>
        <dbReference type="EMBL" id="QHT80504.1"/>
    </source>
</evidence>
<organism evidence="1">
    <name type="scientific">viral metagenome</name>
    <dbReference type="NCBI Taxonomy" id="1070528"/>
    <lineage>
        <taxon>unclassified sequences</taxon>
        <taxon>metagenomes</taxon>
        <taxon>organismal metagenomes</taxon>
    </lineage>
</organism>